<comment type="similarity">
    <text evidence="7">Belongs to the actin family.</text>
</comment>
<keyword evidence="5" id="KW-0206">Cytoskeleton</keyword>
<dbReference type="FunFam" id="3.90.640.10:FF:000047">
    <property type="entry name" value="Actin, alpha skeletal muscle"/>
    <property type="match status" value="1"/>
</dbReference>
<dbReference type="GO" id="GO:0005524">
    <property type="term" value="F:ATP binding"/>
    <property type="evidence" value="ECO:0007669"/>
    <property type="project" value="UniProtKB-KW"/>
</dbReference>
<keyword evidence="4" id="KW-0067">ATP-binding</keyword>
<dbReference type="EMBL" id="HBIN01010913">
    <property type="protein sequence ID" value="CAE0437925.1"/>
    <property type="molecule type" value="Transcribed_RNA"/>
</dbReference>
<evidence type="ECO:0000256" key="6">
    <source>
        <dbReference type="ARBA" id="ARBA00049360"/>
    </source>
</evidence>
<dbReference type="PANTHER" id="PTHR11937">
    <property type="entry name" value="ACTIN"/>
    <property type="match status" value="1"/>
</dbReference>
<evidence type="ECO:0000313" key="8">
    <source>
        <dbReference type="EMBL" id="CAE0437925.1"/>
    </source>
</evidence>
<evidence type="ECO:0000256" key="4">
    <source>
        <dbReference type="ARBA" id="ARBA00022840"/>
    </source>
</evidence>
<protein>
    <recommendedName>
        <fullName evidence="10">Actin</fullName>
    </recommendedName>
</protein>
<dbReference type="SUPFAM" id="SSF53067">
    <property type="entry name" value="Actin-like ATPase domain"/>
    <property type="match status" value="2"/>
</dbReference>
<dbReference type="GO" id="GO:0005856">
    <property type="term" value="C:cytoskeleton"/>
    <property type="evidence" value="ECO:0007669"/>
    <property type="project" value="UniProtKB-SubCell"/>
</dbReference>
<comment type="subcellular location">
    <subcellularLocation>
        <location evidence="1">Cytoplasm</location>
        <location evidence="1">Cytoskeleton</location>
    </subcellularLocation>
</comment>
<evidence type="ECO:0000256" key="2">
    <source>
        <dbReference type="ARBA" id="ARBA00022490"/>
    </source>
</evidence>
<organism evidence="8">
    <name type="scientific">Aplanochytrium stocchinoi</name>
    <dbReference type="NCBI Taxonomy" id="215587"/>
    <lineage>
        <taxon>Eukaryota</taxon>
        <taxon>Sar</taxon>
        <taxon>Stramenopiles</taxon>
        <taxon>Bigyra</taxon>
        <taxon>Labyrinthulomycetes</taxon>
        <taxon>Thraustochytrida</taxon>
        <taxon>Thraustochytriidae</taxon>
        <taxon>Aplanochytrium</taxon>
    </lineage>
</organism>
<dbReference type="InterPro" id="IPR043129">
    <property type="entry name" value="ATPase_NBD"/>
</dbReference>
<evidence type="ECO:0000256" key="3">
    <source>
        <dbReference type="ARBA" id="ARBA00022741"/>
    </source>
</evidence>
<name>A0A6S8C5M0_9STRA</name>
<evidence type="ECO:0000256" key="7">
    <source>
        <dbReference type="RuleBase" id="RU000487"/>
    </source>
</evidence>
<dbReference type="Gene3D" id="3.30.420.40">
    <property type="match status" value="2"/>
</dbReference>
<dbReference type="Pfam" id="PF00022">
    <property type="entry name" value="Actin"/>
    <property type="match status" value="1"/>
</dbReference>
<keyword evidence="3" id="KW-0547">Nucleotide-binding</keyword>
<accession>A0A6S8C5M0</accession>
<comment type="catalytic activity">
    <reaction evidence="6">
        <text>ATP + H2O = ADP + phosphate + H(+)</text>
        <dbReference type="Rhea" id="RHEA:13065"/>
        <dbReference type="ChEBI" id="CHEBI:15377"/>
        <dbReference type="ChEBI" id="CHEBI:15378"/>
        <dbReference type="ChEBI" id="CHEBI:30616"/>
        <dbReference type="ChEBI" id="CHEBI:43474"/>
        <dbReference type="ChEBI" id="CHEBI:456216"/>
    </reaction>
</comment>
<dbReference type="Gene3D" id="3.90.640.10">
    <property type="entry name" value="Actin, Chain A, domain 4"/>
    <property type="match status" value="1"/>
</dbReference>
<dbReference type="AlphaFoldDB" id="A0A6S8C5M0"/>
<gene>
    <name evidence="8" type="ORF">ASTO00021_LOCUS8178</name>
    <name evidence="9" type="ORF">ASTO00021_LOCUS8179</name>
</gene>
<dbReference type="EMBL" id="HBIN01010914">
    <property type="protein sequence ID" value="CAE0437926.1"/>
    <property type="molecule type" value="Transcribed_RNA"/>
</dbReference>
<evidence type="ECO:0000256" key="1">
    <source>
        <dbReference type="ARBA" id="ARBA00004245"/>
    </source>
</evidence>
<keyword evidence="2" id="KW-0963">Cytoplasm</keyword>
<reference evidence="8" key="1">
    <citation type="submission" date="2021-01" db="EMBL/GenBank/DDBJ databases">
        <authorList>
            <person name="Corre E."/>
            <person name="Pelletier E."/>
            <person name="Niang G."/>
            <person name="Scheremetjew M."/>
            <person name="Finn R."/>
            <person name="Kale V."/>
            <person name="Holt S."/>
            <person name="Cochrane G."/>
            <person name="Meng A."/>
            <person name="Brown T."/>
            <person name="Cohen L."/>
        </authorList>
    </citation>
    <scope>NUCLEOTIDE SEQUENCE</scope>
    <source>
        <strain evidence="8">GSBS06</strain>
    </source>
</reference>
<proteinExistence type="inferred from homology"/>
<evidence type="ECO:0000313" key="9">
    <source>
        <dbReference type="EMBL" id="CAE0437926.1"/>
    </source>
</evidence>
<dbReference type="FunFam" id="3.30.420.40:FF:000148">
    <property type="entry name" value="Actin, alpha skeletal muscle"/>
    <property type="match status" value="1"/>
</dbReference>
<dbReference type="SMART" id="SM00268">
    <property type="entry name" value="ACTIN"/>
    <property type="match status" value="1"/>
</dbReference>
<dbReference type="InterPro" id="IPR004000">
    <property type="entry name" value="Actin"/>
</dbReference>
<sequence length="372" mass="41751">MEENDADKDLVIDNGSSTIRAGFAGDDEPRATVRSIVALRSPRSRNTEYIVGDEALKNASLPPVHPIERGVVTDWDMMERIWHHTFYSILRVEPAEHNVLLTEPPLNPRASRERMTQIMFEGFNVPGIHIAIQAVLSLYASGRTSGIVLDIGDGVTQAVPIYEGYAINHATYARKLGIGGRELTDYMMKLLCERGYSFSTSEEREIARDIKEKFCFVAKDFDKEINQASYSNIEKSYELPSGDIITIDNERFRCPEVLFQPSLIGMEEAGIHEVLRKALAACEDDIHVWEKVVNNIVLSGGTSMFEGLESRLSKELQKTLDAHSNSLIKVIVPPGRAYSAWIGGSIYASMSHCYHTLWMSREEYEATKGQSR</sequence>
<evidence type="ECO:0000256" key="5">
    <source>
        <dbReference type="ARBA" id="ARBA00023212"/>
    </source>
</evidence>
<dbReference type="PRINTS" id="PR00190">
    <property type="entry name" value="ACTIN"/>
</dbReference>
<evidence type="ECO:0008006" key="10">
    <source>
        <dbReference type="Google" id="ProtNLM"/>
    </source>
</evidence>